<evidence type="ECO:0000313" key="2">
    <source>
        <dbReference type="EMBL" id="PPK85605.1"/>
    </source>
</evidence>
<sequence>MWTCPKCERPFRREGQHHYCSEKTIDEIFAGKPDNVVLAFDDVLVATADWEPNLITPARKAIMFTNKRAWMVVRPMTKVLELSFFTDSVIHSPLLHKSTLDHMGKQKFRHTIRLSGPDELRPEAVVLLRKGYDWGNR</sequence>
<dbReference type="Proteomes" id="UP000237662">
    <property type="component" value="Unassembled WGS sequence"/>
</dbReference>
<reference evidence="2 3" key="1">
    <citation type="submission" date="2018-02" db="EMBL/GenBank/DDBJ databases">
        <title>Genomic Encyclopedia of Archaeal and Bacterial Type Strains, Phase II (KMG-II): from individual species to whole genera.</title>
        <authorList>
            <person name="Goeker M."/>
        </authorList>
    </citation>
    <scope>NUCLEOTIDE SEQUENCE [LARGE SCALE GENOMIC DNA]</scope>
    <source>
        <strain evidence="2 3">DSM 29526</strain>
    </source>
</reference>
<proteinExistence type="predicted"/>
<feature type="domain" description="DUF5655" evidence="1">
    <location>
        <begin position="25"/>
        <end position="133"/>
    </location>
</feature>
<dbReference type="EMBL" id="PTJC01000006">
    <property type="protein sequence ID" value="PPK85605.1"/>
    <property type="molecule type" value="Genomic_DNA"/>
</dbReference>
<keyword evidence="3" id="KW-1185">Reference proteome</keyword>
<name>A0A2S6I364_9BACT</name>
<comment type="caution">
    <text evidence="2">The sequence shown here is derived from an EMBL/GenBank/DDBJ whole genome shotgun (WGS) entry which is preliminary data.</text>
</comment>
<dbReference type="RefSeq" id="WP_170067685.1">
    <property type="nucleotide sequence ID" value="NZ_PTJC01000006.1"/>
</dbReference>
<gene>
    <name evidence="2" type="ORF">CLV84_2508</name>
</gene>
<dbReference type="InterPro" id="IPR043714">
    <property type="entry name" value="DUF5655"/>
</dbReference>
<dbReference type="AlphaFoldDB" id="A0A2S6I364"/>
<evidence type="ECO:0000259" key="1">
    <source>
        <dbReference type="Pfam" id="PF18899"/>
    </source>
</evidence>
<protein>
    <recommendedName>
        <fullName evidence="1">DUF5655 domain-containing protein</fullName>
    </recommendedName>
</protein>
<organism evidence="2 3">
    <name type="scientific">Neolewinella xylanilytica</name>
    <dbReference type="NCBI Taxonomy" id="1514080"/>
    <lineage>
        <taxon>Bacteria</taxon>
        <taxon>Pseudomonadati</taxon>
        <taxon>Bacteroidota</taxon>
        <taxon>Saprospiria</taxon>
        <taxon>Saprospirales</taxon>
        <taxon>Lewinellaceae</taxon>
        <taxon>Neolewinella</taxon>
    </lineage>
</organism>
<accession>A0A2S6I364</accession>
<dbReference type="Pfam" id="PF18899">
    <property type="entry name" value="DUF5655"/>
    <property type="match status" value="1"/>
</dbReference>
<evidence type="ECO:0000313" key="3">
    <source>
        <dbReference type="Proteomes" id="UP000237662"/>
    </source>
</evidence>